<name>A0A538SU55_UNCEI</name>
<feature type="chain" id="PRO_5021997065" description="DUF1565 domain-containing protein" evidence="1">
    <location>
        <begin position="33"/>
        <end position="218"/>
    </location>
</feature>
<sequence length="218" mass="21795">MGSARFPDGRLCAAAAAIGCFLLLVASRPAAAATYYVDNTNPGCSGAGPGTQSAPYCTISAAAAQHPGAGNTILVVAGTYREQVSIPASGASGSPFVIEAAGPSVTVDGADDLSSAAQWSSFSGGVWLAAGVTWAPKQVFAGTTRLAATTVAPASMPAGTFEYVAGSGLYVNAGGGNPAGYGLWVGRRLYGFTMSGKSWVTVRGFSVTRADDKGIQVQ</sequence>
<evidence type="ECO:0000256" key="1">
    <source>
        <dbReference type="SAM" id="SignalP"/>
    </source>
</evidence>
<feature type="non-terminal residue" evidence="2">
    <location>
        <position position="218"/>
    </location>
</feature>
<accession>A0A538SU55</accession>
<keyword evidence="1" id="KW-0732">Signal</keyword>
<dbReference type="Proteomes" id="UP000317716">
    <property type="component" value="Unassembled WGS sequence"/>
</dbReference>
<organism evidence="2 3">
    <name type="scientific">Eiseniibacteriota bacterium</name>
    <dbReference type="NCBI Taxonomy" id="2212470"/>
    <lineage>
        <taxon>Bacteria</taxon>
        <taxon>Candidatus Eiseniibacteriota</taxon>
    </lineage>
</organism>
<dbReference type="AlphaFoldDB" id="A0A538SU55"/>
<evidence type="ECO:0000313" key="3">
    <source>
        <dbReference type="Proteomes" id="UP000317716"/>
    </source>
</evidence>
<evidence type="ECO:0000313" key="2">
    <source>
        <dbReference type="EMBL" id="TMQ54933.1"/>
    </source>
</evidence>
<feature type="signal peptide" evidence="1">
    <location>
        <begin position="1"/>
        <end position="32"/>
    </location>
</feature>
<dbReference type="InterPro" id="IPR012334">
    <property type="entry name" value="Pectin_lyas_fold"/>
</dbReference>
<dbReference type="EMBL" id="VBOS01000240">
    <property type="protein sequence ID" value="TMQ54933.1"/>
    <property type="molecule type" value="Genomic_DNA"/>
</dbReference>
<dbReference type="Gene3D" id="2.160.20.10">
    <property type="entry name" value="Single-stranded right-handed beta-helix, Pectin lyase-like"/>
    <property type="match status" value="1"/>
</dbReference>
<comment type="caution">
    <text evidence="2">The sequence shown here is derived from an EMBL/GenBank/DDBJ whole genome shotgun (WGS) entry which is preliminary data.</text>
</comment>
<reference evidence="2 3" key="1">
    <citation type="journal article" date="2019" name="Nat. Microbiol.">
        <title>Mediterranean grassland soil C-N compound turnover is dependent on rainfall and depth, and is mediated by genomically divergent microorganisms.</title>
        <authorList>
            <person name="Diamond S."/>
            <person name="Andeer P.F."/>
            <person name="Li Z."/>
            <person name="Crits-Christoph A."/>
            <person name="Burstein D."/>
            <person name="Anantharaman K."/>
            <person name="Lane K.R."/>
            <person name="Thomas B.C."/>
            <person name="Pan C."/>
            <person name="Northen T.R."/>
            <person name="Banfield J.F."/>
        </authorList>
    </citation>
    <scope>NUCLEOTIDE SEQUENCE [LARGE SCALE GENOMIC DNA]</scope>
    <source>
        <strain evidence="2">WS_2</strain>
    </source>
</reference>
<dbReference type="InterPro" id="IPR011050">
    <property type="entry name" value="Pectin_lyase_fold/virulence"/>
</dbReference>
<proteinExistence type="predicted"/>
<gene>
    <name evidence="2" type="ORF">E6K72_07085</name>
</gene>
<evidence type="ECO:0008006" key="4">
    <source>
        <dbReference type="Google" id="ProtNLM"/>
    </source>
</evidence>
<protein>
    <recommendedName>
        <fullName evidence="4">DUF1565 domain-containing protein</fullName>
    </recommendedName>
</protein>
<dbReference type="SUPFAM" id="SSF51126">
    <property type="entry name" value="Pectin lyase-like"/>
    <property type="match status" value="1"/>
</dbReference>